<comment type="catalytic activity">
    <reaction evidence="7 9">
        <text>O-phospho-L-seryl-[protein] + H2O = L-seryl-[protein] + phosphate</text>
        <dbReference type="Rhea" id="RHEA:20629"/>
        <dbReference type="Rhea" id="RHEA-COMP:9863"/>
        <dbReference type="Rhea" id="RHEA-COMP:11604"/>
        <dbReference type="ChEBI" id="CHEBI:15377"/>
        <dbReference type="ChEBI" id="CHEBI:29999"/>
        <dbReference type="ChEBI" id="CHEBI:43474"/>
        <dbReference type="ChEBI" id="CHEBI:83421"/>
        <dbReference type="EC" id="3.1.3.16"/>
    </reaction>
</comment>
<dbReference type="InterPro" id="IPR011947">
    <property type="entry name" value="FCP1_euk"/>
</dbReference>
<feature type="compositionally biased region" description="Low complexity" evidence="11">
    <location>
        <begin position="450"/>
        <end position="496"/>
    </location>
</feature>
<dbReference type="FunFam" id="3.40.50.10190:FF:000007">
    <property type="entry name" value="RNA polymerase II subunit A C-terminal domain phosphatase"/>
    <property type="match status" value="1"/>
</dbReference>
<dbReference type="SMART" id="SM00292">
    <property type="entry name" value="BRCT"/>
    <property type="match status" value="1"/>
</dbReference>
<proteinExistence type="predicted"/>
<evidence type="ECO:0000256" key="1">
    <source>
        <dbReference type="ARBA" id="ARBA00004123"/>
    </source>
</evidence>
<evidence type="ECO:0000256" key="4">
    <source>
        <dbReference type="ARBA" id="ARBA00022912"/>
    </source>
</evidence>
<accession>A0A4S2JSW8</accession>
<dbReference type="SMART" id="SM00577">
    <property type="entry name" value="CPDc"/>
    <property type="match status" value="1"/>
</dbReference>
<evidence type="ECO:0000259" key="13">
    <source>
        <dbReference type="PROSITE" id="PS50969"/>
    </source>
</evidence>
<dbReference type="Gene3D" id="3.40.50.1000">
    <property type="entry name" value="HAD superfamily/HAD-like"/>
    <property type="match status" value="1"/>
</dbReference>
<evidence type="ECO:0000256" key="7">
    <source>
        <dbReference type="ARBA" id="ARBA00047761"/>
    </source>
</evidence>
<dbReference type="CDD" id="cd17729">
    <property type="entry name" value="BRCT_CTDP1"/>
    <property type="match status" value="1"/>
</dbReference>
<dbReference type="PANTHER" id="PTHR23081">
    <property type="entry name" value="RNA POLYMERASE II CTD PHOSPHATASE"/>
    <property type="match status" value="1"/>
</dbReference>
<dbReference type="Proteomes" id="UP000310200">
    <property type="component" value="Unassembled WGS sequence"/>
</dbReference>
<feature type="region of interest" description="Disordered" evidence="11">
    <location>
        <begin position="418"/>
        <end position="574"/>
    </location>
</feature>
<dbReference type="InterPro" id="IPR001357">
    <property type="entry name" value="BRCT_dom"/>
</dbReference>
<keyword evidence="5 9" id="KW-0539">Nucleus</keyword>
<evidence type="ECO:0000313" key="14">
    <source>
        <dbReference type="EMBL" id="TGZ37857.1"/>
    </source>
</evidence>
<evidence type="ECO:0000256" key="11">
    <source>
        <dbReference type="SAM" id="MobiDB-lite"/>
    </source>
</evidence>
<dbReference type="Pfam" id="PF26077">
    <property type="entry name" value="BSH_Fcp1"/>
    <property type="match status" value="1"/>
</dbReference>
<organism evidence="14 15">
    <name type="scientific">Temnothorax longispinosus</name>
    <dbReference type="NCBI Taxonomy" id="300112"/>
    <lineage>
        <taxon>Eukaryota</taxon>
        <taxon>Metazoa</taxon>
        <taxon>Ecdysozoa</taxon>
        <taxon>Arthropoda</taxon>
        <taxon>Hexapoda</taxon>
        <taxon>Insecta</taxon>
        <taxon>Pterygota</taxon>
        <taxon>Neoptera</taxon>
        <taxon>Endopterygota</taxon>
        <taxon>Hymenoptera</taxon>
        <taxon>Apocrita</taxon>
        <taxon>Aculeata</taxon>
        <taxon>Formicoidea</taxon>
        <taxon>Formicidae</taxon>
        <taxon>Myrmicinae</taxon>
        <taxon>Temnothorax</taxon>
    </lineage>
</organism>
<dbReference type="SUPFAM" id="SSF56784">
    <property type="entry name" value="HAD-like"/>
    <property type="match status" value="1"/>
</dbReference>
<dbReference type="AlphaFoldDB" id="A0A4S2JSW8"/>
<evidence type="ECO:0000256" key="2">
    <source>
        <dbReference type="ARBA" id="ARBA00013081"/>
    </source>
</evidence>
<dbReference type="InterPro" id="IPR011053">
    <property type="entry name" value="Single_hybrid_motif"/>
</dbReference>
<evidence type="ECO:0000256" key="5">
    <source>
        <dbReference type="ARBA" id="ARBA00023242"/>
    </source>
</evidence>
<dbReference type="Gene3D" id="1.10.287.10">
    <property type="entry name" value="S15/NS1, RNA-binding"/>
    <property type="match status" value="1"/>
</dbReference>
<dbReference type="InterPro" id="IPR039189">
    <property type="entry name" value="Fcp1"/>
</dbReference>
<feature type="compositionally biased region" description="Basic and acidic residues" evidence="11">
    <location>
        <begin position="542"/>
        <end position="554"/>
    </location>
</feature>
<dbReference type="InterPro" id="IPR036420">
    <property type="entry name" value="BRCT_dom_sf"/>
</dbReference>
<dbReference type="SUPFAM" id="SSF52113">
    <property type="entry name" value="BRCT domain"/>
    <property type="match status" value="1"/>
</dbReference>
<feature type="compositionally biased region" description="Acidic residues" evidence="11">
    <location>
        <begin position="885"/>
        <end position="896"/>
    </location>
</feature>
<reference evidence="14 15" key="1">
    <citation type="journal article" date="2019" name="Philos. Trans. R. Soc. Lond., B, Biol. Sci.">
        <title>Ant behaviour and brain gene expression of defending hosts depend on the ecological success of the intruding social parasite.</title>
        <authorList>
            <person name="Kaur R."/>
            <person name="Stoldt M."/>
            <person name="Jongepier E."/>
            <person name="Feldmeyer B."/>
            <person name="Menzel F."/>
            <person name="Bornberg-Bauer E."/>
            <person name="Foitzik S."/>
        </authorList>
    </citation>
    <scope>NUCLEOTIDE SEQUENCE [LARGE SCALE GENOMIC DNA]</scope>
    <source>
        <tissue evidence="14">Whole body</tissue>
    </source>
</reference>
<feature type="compositionally biased region" description="Polar residues" evidence="11">
    <location>
        <begin position="738"/>
        <end position="751"/>
    </location>
</feature>
<dbReference type="NCBIfam" id="TIGR02250">
    <property type="entry name" value="FCP1_euk"/>
    <property type="match status" value="1"/>
</dbReference>
<dbReference type="EC" id="3.1.3.16" evidence="2 9"/>
<dbReference type="GO" id="GO:0005634">
    <property type="term" value="C:nucleus"/>
    <property type="evidence" value="ECO:0007669"/>
    <property type="project" value="UniProtKB-SubCell"/>
</dbReference>
<protein>
    <recommendedName>
        <fullName evidence="6 9">RNA polymerase II subunit A C-terminal domain phosphatase</fullName>
        <ecNumber evidence="2 9">3.1.3.16</ecNumber>
    </recommendedName>
</protein>
<comment type="function">
    <text evidence="9">This promotes the activity of RNA polymerase II.</text>
</comment>
<dbReference type="InterPro" id="IPR058785">
    <property type="entry name" value="BSH_FCP1"/>
</dbReference>
<dbReference type="Gene3D" id="2.40.50.100">
    <property type="match status" value="1"/>
</dbReference>
<evidence type="ECO:0000256" key="6">
    <source>
        <dbReference type="ARBA" id="ARBA00040602"/>
    </source>
</evidence>
<feature type="coiled-coil region" evidence="10">
    <location>
        <begin position="59"/>
        <end position="86"/>
    </location>
</feature>
<evidence type="ECO:0000259" key="12">
    <source>
        <dbReference type="PROSITE" id="PS50172"/>
    </source>
</evidence>
<evidence type="ECO:0000313" key="15">
    <source>
        <dbReference type="Proteomes" id="UP000310200"/>
    </source>
</evidence>
<feature type="region of interest" description="Disordered" evidence="11">
    <location>
        <begin position="715"/>
        <end position="751"/>
    </location>
</feature>
<dbReference type="InterPro" id="IPR023214">
    <property type="entry name" value="HAD_sf"/>
</dbReference>
<keyword evidence="3 9" id="KW-0378">Hydrolase</keyword>
<keyword evidence="15" id="KW-1185">Reference proteome</keyword>
<dbReference type="PROSITE" id="PS50969">
    <property type="entry name" value="FCP1"/>
    <property type="match status" value="1"/>
</dbReference>
<dbReference type="Pfam" id="PF00533">
    <property type="entry name" value="BRCT"/>
    <property type="match status" value="1"/>
</dbReference>
<dbReference type="CDD" id="cd07521">
    <property type="entry name" value="HAD_FCP1-like"/>
    <property type="match status" value="1"/>
</dbReference>
<feature type="compositionally biased region" description="Basic and acidic residues" evidence="11">
    <location>
        <begin position="497"/>
        <end position="534"/>
    </location>
</feature>
<dbReference type="InterPro" id="IPR004274">
    <property type="entry name" value="FCP1_dom"/>
</dbReference>
<evidence type="ECO:0000256" key="10">
    <source>
        <dbReference type="SAM" id="Coils"/>
    </source>
</evidence>
<gene>
    <name evidence="14" type="ORF">DBV15_02188</name>
</gene>
<dbReference type="InterPro" id="IPR036412">
    <property type="entry name" value="HAD-like_sf"/>
</dbReference>
<dbReference type="Pfam" id="PF03031">
    <property type="entry name" value="NIF"/>
    <property type="match status" value="1"/>
</dbReference>
<keyword evidence="10" id="KW-0175">Coiled coil</keyword>
<evidence type="ECO:0000256" key="3">
    <source>
        <dbReference type="ARBA" id="ARBA00022801"/>
    </source>
</evidence>
<comment type="caution">
    <text evidence="14">The sequence shown here is derived from an EMBL/GenBank/DDBJ whole genome shotgun (WGS) entry which is preliminary data.</text>
</comment>
<comment type="subcellular location">
    <subcellularLocation>
        <location evidence="1 9">Nucleus</location>
    </subcellularLocation>
</comment>
<feature type="compositionally biased region" description="Basic and acidic residues" evidence="11">
    <location>
        <begin position="862"/>
        <end position="871"/>
    </location>
</feature>
<dbReference type="FunFam" id="3.40.50.1000:FF:000040">
    <property type="entry name" value="RNA polymerase II subunit A C-terminal domain phosphatase"/>
    <property type="match status" value="1"/>
</dbReference>
<sequence length="913" mass="102514">MHKKCTIDSRSVSLVNPKLHDSPNLEESLQVKDLPCRHADQYQGFEERPYHYAEIGTLVDRSVIAIADLKNQARDARERLDRIGKLEHQWRKHTLVLLLQVTFPSDGSPGKILKWRVRSDTMVAAGRILLLYQNASLAAAADDDEEAKEPEKKLRATSFGRVKQLLVKEGDVIQPGQVIALLEGCTHPTVMIDLCAECGADLRVQETSKDGNTAGVSQASVPMVHSIPELKVCPELAEKIGKEDKQRLLMDRKLVLLVDLDQTIVHTTNDNIPPNLKDVFHFQLYGPNSPWYHTRLRPNTRHFLSEMSRLYELHICTFGARIYAHTVASLLDKDGVLFSHRILSRDECFDPASKTANLKALFPCGDDLVCIIDDREDVWQGCGNLVQVKPYHFFRHTGNINAPPGLEKADALRLPEPANANESCTNDSQSKDNKNDAPEPETPLNEAKQSDPSVDPSMDPSVDPSMDPSVNPSVDPSVNPSMDSSVDPSMDSSVDPSVKETNYEDKKDEKTENEVKETKNGKDENTKANAKEDVESSVESNTAKEDDKTDKEVTEVAPSVKTDKDSKQATPKENNIIDEDADDYLLYLEDILRRIHTEFYATHDQENARKSLRDIIPRVRSQVLKGLCLTFSGLIPTHQKLHQSRAYKVARAFGAEVTQDLTEKTTHLVAIRKGTAKANAARKVANIKIVNSDWLWTCAERWEHVDERLFPLTSQARGSRVPPPHCSSPERVEDVESDSTNSFANSINPLMSFTQEEIEFMDKEVDEDMEDMIFEDEEDAEECGTRIRRRSSDSEDSVNDIGELGVSKRKKRKVYNGSSDKGSSKDKDDNRDSDDDDNNDSDDDDNNDSNDDDNNDSDDDDLVARFRRGGDLPDDLDLGDNSQDSVDDLEEDNEDDREWNALGAALEREFLSE</sequence>
<dbReference type="EMBL" id="QBLH01003504">
    <property type="protein sequence ID" value="TGZ37857.1"/>
    <property type="molecule type" value="Genomic_DNA"/>
</dbReference>
<dbReference type="PROSITE" id="PS50172">
    <property type="entry name" value="BRCT"/>
    <property type="match status" value="1"/>
</dbReference>
<evidence type="ECO:0000256" key="9">
    <source>
        <dbReference type="RuleBase" id="RU366066"/>
    </source>
</evidence>
<evidence type="ECO:0000256" key="8">
    <source>
        <dbReference type="ARBA" id="ARBA00048336"/>
    </source>
</evidence>
<feature type="region of interest" description="Disordered" evidence="11">
    <location>
        <begin position="777"/>
        <end position="896"/>
    </location>
</feature>
<dbReference type="GO" id="GO:0008420">
    <property type="term" value="F:RNA polymerase II CTD heptapeptide repeat phosphatase activity"/>
    <property type="evidence" value="ECO:0007669"/>
    <property type="project" value="UniProtKB-UniRule"/>
</dbReference>
<dbReference type="SUPFAM" id="SSF51230">
    <property type="entry name" value="Single hybrid motif"/>
    <property type="match status" value="1"/>
</dbReference>
<feature type="domain" description="FCP1 homology" evidence="13">
    <location>
        <begin position="249"/>
        <end position="412"/>
    </location>
</feature>
<feature type="compositionally biased region" description="Acidic residues" evidence="11">
    <location>
        <begin position="831"/>
        <end position="861"/>
    </location>
</feature>
<keyword evidence="4" id="KW-0904">Protein phosphatase</keyword>
<dbReference type="PANTHER" id="PTHR23081:SF36">
    <property type="entry name" value="RNA POLYMERASE II SUBUNIT A C-TERMINAL DOMAIN PHOSPHATASE"/>
    <property type="match status" value="1"/>
</dbReference>
<name>A0A4S2JSW8_9HYME</name>
<dbReference type="STRING" id="300112.A0A4S2JSW8"/>
<comment type="catalytic activity">
    <reaction evidence="8 9">
        <text>O-phospho-L-threonyl-[protein] + H2O = L-threonyl-[protein] + phosphate</text>
        <dbReference type="Rhea" id="RHEA:47004"/>
        <dbReference type="Rhea" id="RHEA-COMP:11060"/>
        <dbReference type="Rhea" id="RHEA-COMP:11605"/>
        <dbReference type="ChEBI" id="CHEBI:15377"/>
        <dbReference type="ChEBI" id="CHEBI:30013"/>
        <dbReference type="ChEBI" id="CHEBI:43474"/>
        <dbReference type="ChEBI" id="CHEBI:61977"/>
        <dbReference type="EC" id="3.1.3.16"/>
    </reaction>
</comment>
<feature type="domain" description="BRCT" evidence="12">
    <location>
        <begin position="619"/>
        <end position="712"/>
    </location>
</feature>
<dbReference type="Gene3D" id="3.40.50.10190">
    <property type="entry name" value="BRCT domain"/>
    <property type="match status" value="1"/>
</dbReference>